<keyword evidence="2" id="KW-1185">Reference proteome</keyword>
<name>A0AAV3NZ49_LITER</name>
<dbReference type="PANTHER" id="PTHR34222">
    <property type="entry name" value="GAG_PRE-INTEGRS DOMAIN-CONTAINING PROTEIN"/>
    <property type="match status" value="1"/>
</dbReference>
<comment type="caution">
    <text evidence="1">The sequence shown here is derived from an EMBL/GenBank/DDBJ whole genome shotgun (WGS) entry which is preliminary data.</text>
</comment>
<reference evidence="1 2" key="1">
    <citation type="submission" date="2024-01" db="EMBL/GenBank/DDBJ databases">
        <title>The complete chloroplast genome sequence of Lithospermum erythrorhizon: insights into the phylogenetic relationship among Boraginaceae species and the maternal lineages of purple gromwells.</title>
        <authorList>
            <person name="Okada T."/>
            <person name="Watanabe K."/>
        </authorList>
    </citation>
    <scope>NUCLEOTIDE SEQUENCE [LARGE SCALE GENOMIC DNA]</scope>
</reference>
<sequence length="213" mass="24107">MPVLLRNGSTNGPHNSRSGGCTSIADWLCVQALLVQWILNTITLSLRKTIPYSEEAHPLWAILQHRCDVGSGIRKQQLKAGLAECKQPSTIYIADYFGKLQPLWDELTTYDPIPSCHCCYCMCDLREQFQQKQDNDRLHDFLYGIYVDKFGALRSSLLSQDPPPTLDQPYHAILQEEQLQSSKVPVAQDVVLTMAVQPPPRDTSRFNSRVKCT</sequence>
<dbReference type="EMBL" id="BAABME010016152">
    <property type="protein sequence ID" value="GAA0144704.1"/>
    <property type="molecule type" value="Genomic_DNA"/>
</dbReference>
<protein>
    <submittedName>
        <fullName evidence="1">Uncharacterized protein</fullName>
    </submittedName>
</protein>
<evidence type="ECO:0000313" key="2">
    <source>
        <dbReference type="Proteomes" id="UP001454036"/>
    </source>
</evidence>
<evidence type="ECO:0000313" key="1">
    <source>
        <dbReference type="EMBL" id="GAA0144704.1"/>
    </source>
</evidence>
<gene>
    <name evidence="1" type="ORF">LIER_35986</name>
</gene>
<dbReference type="AlphaFoldDB" id="A0AAV3NZ49"/>
<organism evidence="1 2">
    <name type="scientific">Lithospermum erythrorhizon</name>
    <name type="common">Purple gromwell</name>
    <name type="synonym">Lithospermum officinale var. erythrorhizon</name>
    <dbReference type="NCBI Taxonomy" id="34254"/>
    <lineage>
        <taxon>Eukaryota</taxon>
        <taxon>Viridiplantae</taxon>
        <taxon>Streptophyta</taxon>
        <taxon>Embryophyta</taxon>
        <taxon>Tracheophyta</taxon>
        <taxon>Spermatophyta</taxon>
        <taxon>Magnoliopsida</taxon>
        <taxon>eudicotyledons</taxon>
        <taxon>Gunneridae</taxon>
        <taxon>Pentapetalae</taxon>
        <taxon>asterids</taxon>
        <taxon>lamiids</taxon>
        <taxon>Boraginales</taxon>
        <taxon>Boraginaceae</taxon>
        <taxon>Boraginoideae</taxon>
        <taxon>Lithospermeae</taxon>
        <taxon>Lithospermum</taxon>
    </lineage>
</organism>
<accession>A0AAV3NZ49</accession>
<dbReference type="Proteomes" id="UP001454036">
    <property type="component" value="Unassembled WGS sequence"/>
</dbReference>
<proteinExistence type="predicted"/>
<dbReference type="PANTHER" id="PTHR34222:SF94">
    <property type="entry name" value="CCHC-TYPE DOMAIN-CONTAINING PROTEIN"/>
    <property type="match status" value="1"/>
</dbReference>